<dbReference type="PANTHER" id="PTHR11461">
    <property type="entry name" value="SERINE PROTEASE INHIBITOR, SERPIN"/>
    <property type="match status" value="1"/>
</dbReference>
<dbReference type="InterPro" id="IPR042178">
    <property type="entry name" value="Serpin_sf_1"/>
</dbReference>
<dbReference type="AlphaFoldDB" id="A0A4S2L5S6"/>
<dbReference type="Gene3D" id="3.30.497.10">
    <property type="entry name" value="Antithrombin, subunit I, domain 2"/>
    <property type="match status" value="1"/>
</dbReference>
<evidence type="ECO:0000256" key="1">
    <source>
        <dbReference type="ARBA" id="ARBA00009500"/>
    </source>
</evidence>
<evidence type="ECO:0000313" key="5">
    <source>
        <dbReference type="Proteomes" id="UP000308267"/>
    </source>
</evidence>
<keyword evidence="2" id="KW-0472">Membrane</keyword>
<evidence type="ECO:0000256" key="2">
    <source>
        <dbReference type="SAM" id="Phobius"/>
    </source>
</evidence>
<keyword evidence="5" id="KW-1185">Reference proteome</keyword>
<evidence type="ECO:0000259" key="3">
    <source>
        <dbReference type="Pfam" id="PF00079"/>
    </source>
</evidence>
<dbReference type="SUPFAM" id="SSF56574">
    <property type="entry name" value="Serpins"/>
    <property type="match status" value="1"/>
</dbReference>
<comment type="similarity">
    <text evidence="1">Belongs to the serpin family.</text>
</comment>
<dbReference type="Pfam" id="PF00079">
    <property type="entry name" value="Serpin"/>
    <property type="match status" value="1"/>
</dbReference>
<name>A0A4S2L5S6_OPIFE</name>
<dbReference type="OrthoDB" id="671595at2759"/>
<dbReference type="STRING" id="147828.A0A4S2L5S6"/>
<dbReference type="EMBL" id="SJOL01009422">
    <property type="protein sequence ID" value="TGZ57586.1"/>
    <property type="molecule type" value="Genomic_DNA"/>
</dbReference>
<dbReference type="GO" id="GO:0004867">
    <property type="term" value="F:serine-type endopeptidase inhibitor activity"/>
    <property type="evidence" value="ECO:0007669"/>
    <property type="project" value="InterPro"/>
</dbReference>
<accession>A0A4S2L5S6</accession>
<comment type="caution">
    <text evidence="4">The sequence shown here is derived from an EMBL/GenBank/DDBJ whole genome shotgun (WGS) entry which is preliminary data.</text>
</comment>
<gene>
    <name evidence="4" type="ORF">CRM22_009907</name>
</gene>
<proteinExistence type="inferred from homology"/>
<organism evidence="4 5">
    <name type="scientific">Opisthorchis felineus</name>
    <dbReference type="NCBI Taxonomy" id="147828"/>
    <lineage>
        <taxon>Eukaryota</taxon>
        <taxon>Metazoa</taxon>
        <taxon>Spiralia</taxon>
        <taxon>Lophotrochozoa</taxon>
        <taxon>Platyhelminthes</taxon>
        <taxon>Trematoda</taxon>
        <taxon>Digenea</taxon>
        <taxon>Opisthorchiida</taxon>
        <taxon>Opisthorchiata</taxon>
        <taxon>Opisthorchiidae</taxon>
        <taxon>Opisthorchis</taxon>
    </lineage>
</organism>
<dbReference type="GO" id="GO:0005615">
    <property type="term" value="C:extracellular space"/>
    <property type="evidence" value="ECO:0007669"/>
    <property type="project" value="InterPro"/>
</dbReference>
<dbReference type="InterPro" id="IPR023796">
    <property type="entry name" value="Serpin_dom"/>
</dbReference>
<keyword evidence="2" id="KW-0812">Transmembrane</keyword>
<dbReference type="InterPro" id="IPR000215">
    <property type="entry name" value="Serpin_fam"/>
</dbReference>
<feature type="domain" description="Serpin" evidence="3">
    <location>
        <begin position="15"/>
        <end position="134"/>
    </location>
</feature>
<keyword evidence="2" id="KW-1133">Transmembrane helix</keyword>
<protein>
    <recommendedName>
        <fullName evidence="3">Serpin domain-containing protein</fullName>
    </recommendedName>
</protein>
<dbReference type="Proteomes" id="UP000308267">
    <property type="component" value="Unassembled WGS sequence"/>
</dbReference>
<sequence length="134" mass="15322">MATEMELYSSMAQFSSDMYMEAQNVFISPLSVFVALLMTLVGAGGQTRLELRQSLHIPRQLEDNEVHNMFGSVLMNQFMQSNDVNASMANRLFVLQNITVLGEFIDTLHKNYAAEAEMMNEYADMEARRQRINQ</sequence>
<dbReference type="InterPro" id="IPR036186">
    <property type="entry name" value="Serpin_sf"/>
</dbReference>
<dbReference type="PANTHER" id="PTHR11461:SF211">
    <property type="entry name" value="GH10112P-RELATED"/>
    <property type="match status" value="1"/>
</dbReference>
<feature type="transmembrane region" description="Helical" evidence="2">
    <location>
        <begin position="25"/>
        <end position="45"/>
    </location>
</feature>
<evidence type="ECO:0000313" key="4">
    <source>
        <dbReference type="EMBL" id="TGZ57586.1"/>
    </source>
</evidence>
<reference evidence="4 5" key="1">
    <citation type="journal article" date="2019" name="BMC Genomics">
        <title>New insights from Opisthorchis felineus genome: update on genomics of the epidemiologically important liver flukes.</title>
        <authorList>
            <person name="Ershov N.I."/>
            <person name="Mordvinov V.A."/>
            <person name="Prokhortchouk E.B."/>
            <person name="Pakharukova M.Y."/>
            <person name="Gunbin K.V."/>
            <person name="Ustyantsev K."/>
            <person name="Genaev M.A."/>
            <person name="Blinov A.G."/>
            <person name="Mazur A."/>
            <person name="Boulygina E."/>
            <person name="Tsygankova S."/>
            <person name="Khrameeva E."/>
            <person name="Chekanov N."/>
            <person name="Fan G."/>
            <person name="Xiao A."/>
            <person name="Zhang H."/>
            <person name="Xu X."/>
            <person name="Yang H."/>
            <person name="Solovyev V."/>
            <person name="Lee S.M."/>
            <person name="Liu X."/>
            <person name="Afonnikov D.A."/>
            <person name="Skryabin K.G."/>
        </authorList>
    </citation>
    <scope>NUCLEOTIDE SEQUENCE [LARGE SCALE GENOMIC DNA]</scope>
    <source>
        <strain evidence="4">AK-0245</strain>
        <tissue evidence="4">Whole organism</tissue>
    </source>
</reference>